<dbReference type="EMBL" id="JBHLZU010000002">
    <property type="protein sequence ID" value="MFB9902545.1"/>
    <property type="molecule type" value="Genomic_DNA"/>
</dbReference>
<dbReference type="SUPFAM" id="SSF63825">
    <property type="entry name" value="YWTD domain"/>
    <property type="match status" value="1"/>
</dbReference>
<reference evidence="4 5" key="1">
    <citation type="submission" date="2024-09" db="EMBL/GenBank/DDBJ databases">
        <authorList>
            <person name="Sun Q."/>
            <person name="Mori K."/>
        </authorList>
    </citation>
    <scope>NUCLEOTIDE SEQUENCE [LARGE SCALE GENOMIC DNA]</scope>
    <source>
        <strain evidence="4 5">TBRC 7907</strain>
    </source>
</reference>
<accession>A0ABV5ZNU1</accession>
<evidence type="ECO:0000256" key="2">
    <source>
        <dbReference type="SAM" id="Phobius"/>
    </source>
</evidence>
<keyword evidence="2" id="KW-0812">Transmembrane</keyword>
<name>A0ABV5ZNU1_9PSEU</name>
<comment type="caution">
    <text evidence="4">The sequence shown here is derived from an EMBL/GenBank/DDBJ whole genome shotgun (WGS) entry which is preliminary data.</text>
</comment>
<organism evidence="4 5">
    <name type="scientific">Allokutzneria oryzae</name>
    <dbReference type="NCBI Taxonomy" id="1378989"/>
    <lineage>
        <taxon>Bacteria</taxon>
        <taxon>Bacillati</taxon>
        <taxon>Actinomycetota</taxon>
        <taxon>Actinomycetes</taxon>
        <taxon>Pseudonocardiales</taxon>
        <taxon>Pseudonocardiaceae</taxon>
        <taxon>Allokutzneria</taxon>
    </lineage>
</organism>
<evidence type="ECO:0000259" key="3">
    <source>
        <dbReference type="Pfam" id="PF21959"/>
    </source>
</evidence>
<gene>
    <name evidence="4" type="ORF">ACFFQA_01205</name>
</gene>
<feature type="compositionally biased region" description="Low complexity" evidence="1">
    <location>
        <begin position="296"/>
        <end position="310"/>
    </location>
</feature>
<dbReference type="InterPro" id="IPR054215">
    <property type="entry name" value="DUF6923"/>
</dbReference>
<dbReference type="PRINTS" id="PR01217">
    <property type="entry name" value="PRICHEXTENSN"/>
</dbReference>
<sequence length="381" mass="39588">MLVAAVPLPDSGVAEAAAPCTAYQVRTTGHGGLSTLLRVQSPSWEPVSQRQLDFAVNAIGFSRARGLTYGIASRGRSGPFRHVAHVVTIDDQGQVADLGPVRTTGPVRLPYSGFLDAYAGAATGNRLYLRDDSTLYTVDINPSSPTFLGVLASVRMRPSWPVEGVDDFAVDDADGQLYGVSSSGPLNGILVRINPSTGAVTQLPTSPALPGTSTYGAVVIDSARNMYALNNNWHGQSKVFRIALDGSGATQEVARGPALVTTDGAGCLVAPQSPPPPPPPPPRPTPRPTPPPPAPSRTTTPVPPTVTTSPPVEPTPTTPAPTTPPSPTPKPKSKPLAVSNLKKEEAEPTSITPTRKWAVATVVLVMMGTGAAAAAYRNRKA</sequence>
<feature type="transmembrane region" description="Helical" evidence="2">
    <location>
        <begin position="357"/>
        <end position="376"/>
    </location>
</feature>
<feature type="compositionally biased region" description="Pro residues" evidence="1">
    <location>
        <begin position="311"/>
        <end position="330"/>
    </location>
</feature>
<evidence type="ECO:0000256" key="1">
    <source>
        <dbReference type="SAM" id="MobiDB-lite"/>
    </source>
</evidence>
<evidence type="ECO:0000313" key="5">
    <source>
        <dbReference type="Proteomes" id="UP001589693"/>
    </source>
</evidence>
<feature type="domain" description="DUF6923" evidence="3">
    <location>
        <begin position="43"/>
        <end position="267"/>
    </location>
</feature>
<proteinExistence type="predicted"/>
<keyword evidence="5" id="KW-1185">Reference proteome</keyword>
<dbReference type="Pfam" id="PF21959">
    <property type="entry name" value="DUF6923"/>
    <property type="match status" value="1"/>
</dbReference>
<feature type="region of interest" description="Disordered" evidence="1">
    <location>
        <begin position="264"/>
        <end position="354"/>
    </location>
</feature>
<evidence type="ECO:0000313" key="4">
    <source>
        <dbReference type="EMBL" id="MFB9902545.1"/>
    </source>
</evidence>
<keyword evidence="2" id="KW-0472">Membrane</keyword>
<dbReference type="RefSeq" id="WP_377849622.1">
    <property type="nucleotide sequence ID" value="NZ_JBHLZU010000002.1"/>
</dbReference>
<dbReference type="Proteomes" id="UP001589693">
    <property type="component" value="Unassembled WGS sequence"/>
</dbReference>
<protein>
    <submittedName>
        <fullName evidence="4">DUF6923 family protein</fullName>
    </submittedName>
</protein>
<keyword evidence="2" id="KW-1133">Transmembrane helix</keyword>
<feature type="compositionally biased region" description="Pro residues" evidence="1">
    <location>
        <begin position="272"/>
        <end position="295"/>
    </location>
</feature>